<feature type="transmembrane region" description="Helical" evidence="1">
    <location>
        <begin position="411"/>
        <end position="434"/>
    </location>
</feature>
<evidence type="ECO:0008006" key="4">
    <source>
        <dbReference type="Google" id="ProtNLM"/>
    </source>
</evidence>
<reference evidence="2 3" key="1">
    <citation type="submission" date="2020-08" db="EMBL/GenBank/DDBJ databases">
        <authorList>
            <person name="Liu C."/>
            <person name="Sun Q."/>
        </authorList>
    </citation>
    <scope>NUCLEOTIDE SEQUENCE [LARGE SCALE GENOMIC DNA]</scope>
    <source>
        <strain evidence="2 3">NSJ-18</strain>
    </source>
</reference>
<gene>
    <name evidence="2" type="ORF">H8923_05835</name>
</gene>
<keyword evidence="1" id="KW-1133">Transmembrane helix</keyword>
<feature type="transmembrane region" description="Helical" evidence="1">
    <location>
        <begin position="62"/>
        <end position="81"/>
    </location>
</feature>
<protein>
    <recommendedName>
        <fullName evidence="4">Nucleoside transporter/FeoB GTPase Gate domain-containing protein</fullName>
    </recommendedName>
</protein>
<feature type="transmembrane region" description="Helical" evidence="1">
    <location>
        <begin position="170"/>
        <end position="190"/>
    </location>
</feature>
<evidence type="ECO:0000313" key="2">
    <source>
        <dbReference type="EMBL" id="MBC5996276.1"/>
    </source>
</evidence>
<name>A0ABR7JNW2_9FIRM</name>
<keyword evidence="1" id="KW-0812">Transmembrane</keyword>
<dbReference type="EMBL" id="JACRWE010000002">
    <property type="protein sequence ID" value="MBC5996276.1"/>
    <property type="molecule type" value="Genomic_DNA"/>
</dbReference>
<sequence length="439" mass="51405">MEGINKNKNYEENSNSDSIYILKMIIYSIIGVGIFFIPININNQNQTILYHIVDKIQLNYNNFLQVCIIIFISLGSIKLFIDKKRSKTFLSLRFLSVLIILNIFYGRSYIFFKNDNTILIIKEIILNLVTVLPISSIFMPFLIEYGLLDIVESYFHPITKKLFKVSGKTVINMMVFVFTDCFCGYYMANILYSKGRLRLNELYMLLLNFSIISFPMTKYIYNELNLNSSIFIFTNLLILIISNMILCRLYPMIKIKKSYSVKSNYKESIHRKDKLKKGINKYLKSKDNKKIFIHILDNLEHTINLTMNLIPNIVLIFFFGDLILNNEYILELFSKLFYPIINLLKTSDVSLISKSIVSGFYNEIIAIDLINKSVDYNIRFIIGILLVIKCTSLTSNIAYISSSSIEIDKKYFIIIFLERVLLILFLYSAIYYFYKGYIM</sequence>
<dbReference type="Proteomes" id="UP000609849">
    <property type="component" value="Unassembled WGS sequence"/>
</dbReference>
<feature type="transmembrane region" description="Helical" evidence="1">
    <location>
        <begin position="124"/>
        <end position="143"/>
    </location>
</feature>
<keyword evidence="3" id="KW-1185">Reference proteome</keyword>
<keyword evidence="1" id="KW-0472">Membrane</keyword>
<comment type="caution">
    <text evidence="2">The sequence shown here is derived from an EMBL/GenBank/DDBJ whole genome shotgun (WGS) entry which is preliminary data.</text>
</comment>
<organism evidence="2 3">
    <name type="scientific">Romboutsia faecis</name>
    <dbReference type="NCBI Taxonomy" id="2764597"/>
    <lineage>
        <taxon>Bacteria</taxon>
        <taxon>Bacillati</taxon>
        <taxon>Bacillota</taxon>
        <taxon>Clostridia</taxon>
        <taxon>Peptostreptococcales</taxon>
        <taxon>Peptostreptococcaceae</taxon>
        <taxon>Romboutsia</taxon>
    </lineage>
</organism>
<evidence type="ECO:0000313" key="3">
    <source>
        <dbReference type="Proteomes" id="UP000609849"/>
    </source>
</evidence>
<feature type="transmembrane region" description="Helical" evidence="1">
    <location>
        <begin position="378"/>
        <end position="399"/>
    </location>
</feature>
<accession>A0ABR7JNW2</accession>
<feature type="transmembrane region" description="Helical" evidence="1">
    <location>
        <begin position="227"/>
        <end position="250"/>
    </location>
</feature>
<feature type="transmembrane region" description="Helical" evidence="1">
    <location>
        <begin position="20"/>
        <end position="41"/>
    </location>
</feature>
<feature type="transmembrane region" description="Helical" evidence="1">
    <location>
        <begin position="202"/>
        <end position="221"/>
    </location>
</feature>
<proteinExistence type="predicted"/>
<dbReference type="RefSeq" id="WP_153972086.1">
    <property type="nucleotide sequence ID" value="NZ_JACRWE010000002.1"/>
</dbReference>
<feature type="transmembrane region" description="Helical" evidence="1">
    <location>
        <begin position="93"/>
        <end position="112"/>
    </location>
</feature>
<evidence type="ECO:0000256" key="1">
    <source>
        <dbReference type="SAM" id="Phobius"/>
    </source>
</evidence>